<evidence type="ECO:0000256" key="2">
    <source>
        <dbReference type="ARBA" id="ARBA00022842"/>
    </source>
</evidence>
<evidence type="ECO:0000313" key="3">
    <source>
        <dbReference type="EMBL" id="MEQ6354995.1"/>
    </source>
</evidence>
<evidence type="ECO:0000256" key="1">
    <source>
        <dbReference type="ARBA" id="ARBA00022801"/>
    </source>
</evidence>
<gene>
    <name evidence="3" type="ORF">ABNX05_10245</name>
</gene>
<accession>A0ABV1MR56</accession>
<dbReference type="InterPro" id="IPR050155">
    <property type="entry name" value="HAD-like_hydrolase_sf"/>
</dbReference>
<protein>
    <submittedName>
        <fullName evidence="3">HAD family hydrolase</fullName>
    </submittedName>
</protein>
<sequence length="219" mass="25028">MKKYSIVLFDLDGTLSDPKVGITKSVQYALQKIGIVEENLNKLETFIGPPLQVSFREIYGLDDVQIQQAIAYYRERFIQIGMYENKLYQNISLLLEYLRKEGYQLAIATSKPTVFAEKILQYFNLEDFFDLVAGSNLDGTRSAKGEVIAFVREHFDEVNIDQFIMIGDRKYDIVGAHENQMDSIGVTYGYGSLDELTDVQATYIVNSVNELQEIFNRLG</sequence>
<dbReference type="InterPro" id="IPR041492">
    <property type="entry name" value="HAD_2"/>
</dbReference>
<dbReference type="EMBL" id="JBEGDG010000006">
    <property type="protein sequence ID" value="MEQ6354995.1"/>
    <property type="molecule type" value="Genomic_DNA"/>
</dbReference>
<dbReference type="CDD" id="cd04302">
    <property type="entry name" value="HAD_5NT"/>
    <property type="match status" value="1"/>
</dbReference>
<evidence type="ECO:0000313" key="4">
    <source>
        <dbReference type="Proteomes" id="UP001478862"/>
    </source>
</evidence>
<dbReference type="Gene3D" id="1.10.150.240">
    <property type="entry name" value="Putative phosphatase, domain 2"/>
    <property type="match status" value="1"/>
</dbReference>
<reference evidence="3 4" key="1">
    <citation type="submission" date="2024-06" db="EMBL/GenBank/DDBJ databases">
        <title>Lysinibacillus zambalefons sp. nov., a Novel Firmicute Isolated from the Poon Bato Zambales Hyperalkaline Spring.</title>
        <authorList>
            <person name="Aja J.A."/>
            <person name="Lazaro J.E.H."/>
            <person name="Llorin L.D."/>
            <person name="Lim K.R."/>
            <person name="Teodosio J."/>
            <person name="Dalisay D.S."/>
        </authorList>
    </citation>
    <scope>NUCLEOTIDE SEQUENCE [LARGE SCALE GENOMIC DNA]</scope>
    <source>
        <strain evidence="3 4">M3</strain>
    </source>
</reference>
<dbReference type="PANTHER" id="PTHR43434">
    <property type="entry name" value="PHOSPHOGLYCOLATE PHOSPHATASE"/>
    <property type="match status" value="1"/>
</dbReference>
<dbReference type="PANTHER" id="PTHR43434:SF20">
    <property type="entry name" value="5'-NUCLEOTIDASE"/>
    <property type="match status" value="1"/>
</dbReference>
<proteinExistence type="predicted"/>
<dbReference type="Pfam" id="PF13419">
    <property type="entry name" value="HAD_2"/>
    <property type="match status" value="1"/>
</dbReference>
<comment type="caution">
    <text evidence="3">The sequence shown here is derived from an EMBL/GenBank/DDBJ whole genome shotgun (WGS) entry which is preliminary data.</text>
</comment>
<dbReference type="Gene3D" id="3.40.50.1000">
    <property type="entry name" value="HAD superfamily/HAD-like"/>
    <property type="match status" value="1"/>
</dbReference>
<dbReference type="InterPro" id="IPR023214">
    <property type="entry name" value="HAD_sf"/>
</dbReference>
<dbReference type="InterPro" id="IPR023198">
    <property type="entry name" value="PGP-like_dom2"/>
</dbReference>
<dbReference type="SUPFAM" id="SSF56784">
    <property type="entry name" value="HAD-like"/>
    <property type="match status" value="1"/>
</dbReference>
<name>A0ABV1MR56_9BACI</name>
<organism evidence="3 4">
    <name type="scientific">Lysinibacillus zambalensis</name>
    <dbReference type="NCBI Taxonomy" id="3160866"/>
    <lineage>
        <taxon>Bacteria</taxon>
        <taxon>Bacillati</taxon>
        <taxon>Bacillota</taxon>
        <taxon>Bacilli</taxon>
        <taxon>Bacillales</taxon>
        <taxon>Bacillaceae</taxon>
        <taxon>Lysinibacillus</taxon>
    </lineage>
</organism>
<keyword evidence="1 3" id="KW-0378">Hydrolase</keyword>
<dbReference type="GO" id="GO:0016787">
    <property type="term" value="F:hydrolase activity"/>
    <property type="evidence" value="ECO:0007669"/>
    <property type="project" value="UniProtKB-KW"/>
</dbReference>
<keyword evidence="4" id="KW-1185">Reference proteome</keyword>
<dbReference type="Proteomes" id="UP001478862">
    <property type="component" value="Unassembled WGS sequence"/>
</dbReference>
<dbReference type="RefSeq" id="WP_349659630.1">
    <property type="nucleotide sequence ID" value="NZ_JBEGDG010000006.1"/>
</dbReference>
<keyword evidence="2" id="KW-0460">Magnesium</keyword>
<dbReference type="InterPro" id="IPR036412">
    <property type="entry name" value="HAD-like_sf"/>
</dbReference>